<evidence type="ECO:0000256" key="1">
    <source>
        <dbReference type="SAM" id="MobiDB-lite"/>
    </source>
</evidence>
<keyword evidence="3" id="KW-0614">Plasmid</keyword>
<dbReference type="Proteomes" id="UP001303946">
    <property type="component" value="Plasmid unnamed1"/>
</dbReference>
<dbReference type="InterPro" id="IPR014121">
    <property type="entry name" value="TraN_Ftype"/>
</dbReference>
<accession>A0ABZ0D764</accession>
<feature type="compositionally biased region" description="Polar residues" evidence="1">
    <location>
        <begin position="58"/>
        <end position="72"/>
    </location>
</feature>
<feature type="signal peptide" evidence="2">
    <location>
        <begin position="1"/>
        <end position="22"/>
    </location>
</feature>
<feature type="compositionally biased region" description="Low complexity" evidence="1">
    <location>
        <begin position="33"/>
        <end position="43"/>
    </location>
</feature>
<sequence>MTSFKGHSLAILLSIAASASFAQSSSSEAAAQGRAAGNAANQAVRPNLSDTEVRTITPGYTNNPPETASRGSVRSDAQARLAACQTTNQNDPSCQGVVSATTSANTPRQGVSPSDPDVVNTRNIAASPATILGDLSEFYPGCTRTDTPSPATNELRTCTRFEGIGAYACSNTLSVRIERTPNCEIRSWYASATSGSTGLQVQCRPEANDTNQHFRILSGSTEVSQFDVNMTLPPTSPPSVIATAGNEIDPWIGYVPVNVYMTGSSCTGDNCSLSLALAPTTRTIGSGESFTTETPFINIYSACPAGSTDGTGFRTFENLPLDVGTCYARSGPSGYYVYALGSEFLEYFYVDVVATRSIVGWQFNPAFGSIPTITLNYTKANSTVTQHDAWADQCPTLTAGGRCNIETAPVCVDGPSTKMVDGIAVTRQCWEYASSMSCSGSNIANQCETLASSGCTQVGTTCTQVSAATGLCQVHRDQYSCPVPAGTNTTLTNCPRNVSCIGDACFDTTKTPDSDFARAISQLEAARQAGSHLDPNTLTVFSGEPNTCRNNLAFNCCSSDPRGSGIMDSVYIQGSAYVYTLLTGDGLGMFMSYGLTSLLLQRTAGCSDDEVRTSLKEGARLCHTIGDWCSSCVRVLGHCVSCITTTTMKCCFNSILARVINEQGRVQIGKSWGSAQGPDCSGFTVAQLQRLNFATMDLSEFYASIVANPPDLAAAQQRNLSRIAQCYYGQGKCE</sequence>
<dbReference type="EMBL" id="CP136337">
    <property type="protein sequence ID" value="WOB11127.1"/>
    <property type="molecule type" value="Genomic_DNA"/>
</dbReference>
<dbReference type="Pfam" id="PF06986">
    <property type="entry name" value="F_T4SS_TraN"/>
    <property type="match status" value="1"/>
</dbReference>
<feature type="region of interest" description="Disordered" evidence="1">
    <location>
        <begin position="33"/>
        <end position="79"/>
    </location>
</feature>
<feature type="chain" id="PRO_5045269569" evidence="2">
    <location>
        <begin position="23"/>
        <end position="734"/>
    </location>
</feature>
<protein>
    <submittedName>
        <fullName evidence="3">Conjugal transfer protein TraN</fullName>
    </submittedName>
</protein>
<gene>
    <name evidence="3" type="ORF">RXV79_27190</name>
</gene>
<name>A0ABZ0D764_9BURK</name>
<evidence type="ECO:0000256" key="2">
    <source>
        <dbReference type="SAM" id="SignalP"/>
    </source>
</evidence>
<evidence type="ECO:0000313" key="4">
    <source>
        <dbReference type="Proteomes" id="UP001303946"/>
    </source>
</evidence>
<reference evidence="3 4" key="1">
    <citation type="submission" date="2023-10" db="EMBL/GenBank/DDBJ databases">
        <title>Bacteria for the degradation of biodegradable plastic PBAT(Polybutylene adipate terephthalate).</title>
        <authorList>
            <person name="Weon H.-Y."/>
            <person name="Yeon J."/>
        </authorList>
    </citation>
    <scope>NUCLEOTIDE SEQUENCE [LARGE SCALE GENOMIC DNA]</scope>
    <source>
        <strain evidence="3 4">SBD 7-3</strain>
        <plasmid evidence="3 4">unnamed1</plasmid>
    </source>
</reference>
<geneLocation type="plasmid" evidence="3 4">
    <name>unnamed1</name>
</geneLocation>
<organism evidence="3 4">
    <name type="scientific">Piscinibacter gummiphilus</name>
    <dbReference type="NCBI Taxonomy" id="946333"/>
    <lineage>
        <taxon>Bacteria</taxon>
        <taxon>Pseudomonadati</taxon>
        <taxon>Pseudomonadota</taxon>
        <taxon>Betaproteobacteria</taxon>
        <taxon>Burkholderiales</taxon>
        <taxon>Sphaerotilaceae</taxon>
        <taxon>Piscinibacter</taxon>
    </lineage>
</organism>
<dbReference type="RefSeq" id="WP_316704271.1">
    <property type="nucleotide sequence ID" value="NZ_CP136337.1"/>
</dbReference>
<proteinExistence type="predicted"/>
<keyword evidence="4" id="KW-1185">Reference proteome</keyword>
<keyword evidence="2" id="KW-0732">Signal</keyword>
<evidence type="ECO:0000313" key="3">
    <source>
        <dbReference type="EMBL" id="WOB11127.1"/>
    </source>
</evidence>